<dbReference type="InterPro" id="IPR001254">
    <property type="entry name" value="Trypsin_dom"/>
</dbReference>
<comment type="caution">
    <text evidence="6">The sequence shown here is derived from an EMBL/GenBank/DDBJ whole genome shotgun (WGS) entry which is preliminary data.</text>
</comment>
<dbReference type="PROSITE" id="PS50240">
    <property type="entry name" value="TRYPSIN_DOM"/>
    <property type="match status" value="1"/>
</dbReference>
<proteinExistence type="inferred from homology"/>
<feature type="domain" description="Peptidase S1" evidence="5">
    <location>
        <begin position="24"/>
        <end position="264"/>
    </location>
</feature>
<dbReference type="PROSITE" id="PS00134">
    <property type="entry name" value="TRYPSIN_HIS"/>
    <property type="match status" value="1"/>
</dbReference>
<keyword evidence="3" id="KW-0720">Serine protease</keyword>
<dbReference type="Proteomes" id="UP000243342">
    <property type="component" value="Unassembled WGS sequence"/>
</dbReference>
<protein>
    <recommendedName>
        <fullName evidence="5">Peptidase S1 domain-containing protein</fullName>
    </recommendedName>
</protein>
<dbReference type="GO" id="GO:0006508">
    <property type="term" value="P:proteolysis"/>
    <property type="evidence" value="ECO:0007669"/>
    <property type="project" value="UniProtKB-KW"/>
</dbReference>
<name>A0A1J7BAV9_9ACTN</name>
<feature type="signal peptide" evidence="4">
    <location>
        <begin position="1"/>
        <end position="23"/>
    </location>
</feature>
<dbReference type="InterPro" id="IPR001314">
    <property type="entry name" value="Peptidase_S1A"/>
</dbReference>
<evidence type="ECO:0000313" key="7">
    <source>
        <dbReference type="Proteomes" id="UP000243342"/>
    </source>
</evidence>
<evidence type="ECO:0000256" key="4">
    <source>
        <dbReference type="SAM" id="SignalP"/>
    </source>
</evidence>
<dbReference type="PROSITE" id="PS00135">
    <property type="entry name" value="TRYPSIN_SER"/>
    <property type="match status" value="1"/>
</dbReference>
<dbReference type="SUPFAM" id="SSF50494">
    <property type="entry name" value="Trypsin-like serine proteases"/>
    <property type="match status" value="1"/>
</dbReference>
<dbReference type="Gene3D" id="2.40.10.10">
    <property type="entry name" value="Trypsin-like serine proteases"/>
    <property type="match status" value="1"/>
</dbReference>
<keyword evidence="4" id="KW-0732">Signal</keyword>
<dbReference type="InterPro" id="IPR018114">
    <property type="entry name" value="TRYPSIN_HIS"/>
</dbReference>
<evidence type="ECO:0000313" key="6">
    <source>
        <dbReference type="EMBL" id="OIV35787.1"/>
    </source>
</evidence>
<keyword evidence="2" id="KW-1015">Disulfide bond</keyword>
<dbReference type="PANTHER" id="PTHR24276:SF98">
    <property type="entry name" value="FI18310P1-RELATED"/>
    <property type="match status" value="1"/>
</dbReference>
<dbReference type="Pfam" id="PF00089">
    <property type="entry name" value="Trypsin"/>
    <property type="match status" value="1"/>
</dbReference>
<dbReference type="CDD" id="cd00190">
    <property type="entry name" value="Tryp_SPc"/>
    <property type="match status" value="1"/>
</dbReference>
<dbReference type="InterPro" id="IPR009003">
    <property type="entry name" value="Peptidase_S1_PA"/>
</dbReference>
<dbReference type="SMART" id="SM00020">
    <property type="entry name" value="Tryp_SPc"/>
    <property type="match status" value="1"/>
</dbReference>
<keyword evidence="3" id="KW-0378">Hydrolase</keyword>
<accession>A0A1J7BAV9</accession>
<dbReference type="PRINTS" id="PR00722">
    <property type="entry name" value="CHYMOTRYPSIN"/>
</dbReference>
<dbReference type="EMBL" id="MLCF01000130">
    <property type="protein sequence ID" value="OIV35787.1"/>
    <property type="molecule type" value="Genomic_DNA"/>
</dbReference>
<dbReference type="InterPro" id="IPR050430">
    <property type="entry name" value="Peptidase_S1"/>
</dbReference>
<organism evidence="6 7">
    <name type="scientific">Mangrovactinospora gilvigrisea</name>
    <dbReference type="NCBI Taxonomy" id="1428644"/>
    <lineage>
        <taxon>Bacteria</taxon>
        <taxon>Bacillati</taxon>
        <taxon>Actinomycetota</taxon>
        <taxon>Actinomycetes</taxon>
        <taxon>Kitasatosporales</taxon>
        <taxon>Streptomycetaceae</taxon>
        <taxon>Mangrovactinospora</taxon>
    </lineage>
</organism>
<evidence type="ECO:0000256" key="2">
    <source>
        <dbReference type="ARBA" id="ARBA00023157"/>
    </source>
</evidence>
<evidence type="ECO:0000259" key="5">
    <source>
        <dbReference type="PROSITE" id="PS50240"/>
    </source>
</evidence>
<dbReference type="AlphaFoldDB" id="A0A1J7BAV9"/>
<feature type="chain" id="PRO_5009643182" description="Peptidase S1 domain-containing protein" evidence="4">
    <location>
        <begin position="24"/>
        <end position="264"/>
    </location>
</feature>
<dbReference type="InterPro" id="IPR033116">
    <property type="entry name" value="TRYPSIN_SER"/>
</dbReference>
<keyword evidence="7" id="KW-1185">Reference proteome</keyword>
<dbReference type="FunFam" id="2.40.10.10:FF:000002">
    <property type="entry name" value="Transmembrane protease serine"/>
    <property type="match status" value="1"/>
</dbReference>
<gene>
    <name evidence="6" type="ORF">BIV57_19745</name>
</gene>
<sequence>MGGAGLCAALLVAGGAAAPPAHAIVGGTASSVRQAPWMVALSSREVYGSSRSGQFCGGVLVAPDKVLTAAHCFVNPDTGRLYGRDDVRAITGRTDLTTARGEEFGLAGLWIDPRFSSSTDAWDVAVLTLDHPVPDARPLPMVGPGEQAPYRAGTPATIYGWGNTSDGGAPASVLRRASVRMLPDAQCGRDYPGGPEGRYDASSMVCAGTARGGHDACQGDSGGPLVVGGRLVGLVSWGTGCGERSRPGVYTRLSALAATVRGHL</sequence>
<evidence type="ECO:0000256" key="3">
    <source>
        <dbReference type="RuleBase" id="RU363034"/>
    </source>
</evidence>
<keyword evidence="3" id="KW-0645">Protease</keyword>
<dbReference type="PANTHER" id="PTHR24276">
    <property type="entry name" value="POLYSERASE-RELATED"/>
    <property type="match status" value="1"/>
</dbReference>
<dbReference type="InterPro" id="IPR043504">
    <property type="entry name" value="Peptidase_S1_PA_chymotrypsin"/>
</dbReference>
<reference evidence="6 7" key="1">
    <citation type="submission" date="2016-10" db="EMBL/GenBank/DDBJ databases">
        <title>Genome sequence of Streptomyces gilvigriseus MUSC 26.</title>
        <authorList>
            <person name="Lee L.-H."/>
            <person name="Ser H.-L."/>
        </authorList>
    </citation>
    <scope>NUCLEOTIDE SEQUENCE [LARGE SCALE GENOMIC DNA]</scope>
    <source>
        <strain evidence="6 7">MUSC 26</strain>
    </source>
</reference>
<dbReference type="STRING" id="1428644.BIV57_19745"/>
<evidence type="ECO:0000256" key="1">
    <source>
        <dbReference type="ARBA" id="ARBA00007664"/>
    </source>
</evidence>
<comment type="similarity">
    <text evidence="1">Belongs to the peptidase S1 family.</text>
</comment>
<dbReference type="GO" id="GO:0004252">
    <property type="term" value="F:serine-type endopeptidase activity"/>
    <property type="evidence" value="ECO:0007669"/>
    <property type="project" value="InterPro"/>
</dbReference>